<dbReference type="PANTHER" id="PTHR16222:SF12">
    <property type="entry name" value="ADP-RIBOSYLGLYCOHYDROLASE-RELATED"/>
    <property type="match status" value="1"/>
</dbReference>
<accession>A0A9D9HFN8</accession>
<feature type="binding site" evidence="1">
    <location>
        <position position="370"/>
    </location>
    <ligand>
        <name>Mg(2+)</name>
        <dbReference type="ChEBI" id="CHEBI:18420"/>
        <label>1</label>
    </ligand>
</feature>
<evidence type="ECO:0000256" key="1">
    <source>
        <dbReference type="PIRSR" id="PIRSR605502-1"/>
    </source>
</evidence>
<proteinExistence type="predicted"/>
<dbReference type="InterPro" id="IPR050792">
    <property type="entry name" value="ADP-ribosylglycohydrolase"/>
</dbReference>
<dbReference type="PANTHER" id="PTHR16222">
    <property type="entry name" value="ADP-RIBOSYLGLYCOHYDROLASE"/>
    <property type="match status" value="1"/>
</dbReference>
<feature type="binding site" evidence="1">
    <location>
        <position position="367"/>
    </location>
    <ligand>
        <name>Mg(2+)</name>
        <dbReference type="ChEBI" id="CHEBI:18420"/>
        <label>1</label>
    </ligand>
</feature>
<feature type="binding site" evidence="1">
    <location>
        <position position="369"/>
    </location>
    <ligand>
        <name>Mg(2+)</name>
        <dbReference type="ChEBI" id="CHEBI:18420"/>
        <label>1</label>
    </ligand>
</feature>
<dbReference type="Gene3D" id="1.10.4080.10">
    <property type="entry name" value="ADP-ribosylation/Crystallin J1"/>
    <property type="match status" value="1"/>
</dbReference>
<keyword evidence="1" id="KW-0479">Metal-binding</keyword>
<protein>
    <submittedName>
        <fullName evidence="2">DUF1810 family protein</fullName>
    </submittedName>
</protein>
<dbReference type="InterPro" id="IPR005502">
    <property type="entry name" value="Ribosyl_crysJ1"/>
</dbReference>
<comment type="cofactor">
    <cofactor evidence="1">
        <name>Mg(2+)</name>
        <dbReference type="ChEBI" id="CHEBI:18420"/>
    </cofactor>
    <text evidence="1">Binds 2 magnesium ions per subunit.</text>
</comment>
<evidence type="ECO:0000313" key="3">
    <source>
        <dbReference type="Proteomes" id="UP000810252"/>
    </source>
</evidence>
<reference evidence="2" key="2">
    <citation type="journal article" date="2021" name="PeerJ">
        <title>Extensive microbial diversity within the chicken gut microbiome revealed by metagenomics and culture.</title>
        <authorList>
            <person name="Gilroy R."/>
            <person name="Ravi A."/>
            <person name="Getino M."/>
            <person name="Pursley I."/>
            <person name="Horton D.L."/>
            <person name="Alikhan N.F."/>
            <person name="Baker D."/>
            <person name="Gharbi K."/>
            <person name="Hall N."/>
            <person name="Watson M."/>
            <person name="Adriaenssens E.M."/>
            <person name="Foster-Nyarko E."/>
            <person name="Jarju S."/>
            <person name="Secka A."/>
            <person name="Antonio M."/>
            <person name="Oren A."/>
            <person name="Chaudhuri R.R."/>
            <person name="La Ragione R."/>
            <person name="Hildebrand F."/>
            <person name="Pallen M.J."/>
        </authorList>
    </citation>
    <scope>NUCLEOTIDE SEQUENCE</scope>
    <source>
        <strain evidence="2">20514</strain>
    </source>
</reference>
<feature type="binding site" evidence="1">
    <location>
        <position position="192"/>
    </location>
    <ligand>
        <name>Mg(2+)</name>
        <dbReference type="ChEBI" id="CHEBI:18420"/>
        <label>1</label>
    </ligand>
</feature>
<dbReference type="EMBL" id="JADIMQ010000059">
    <property type="protein sequence ID" value="MBO8448443.1"/>
    <property type="molecule type" value="Genomic_DNA"/>
</dbReference>
<dbReference type="GO" id="GO:0046872">
    <property type="term" value="F:metal ion binding"/>
    <property type="evidence" value="ECO:0007669"/>
    <property type="project" value="UniProtKB-KW"/>
</dbReference>
<dbReference type="Gene3D" id="1.25.40.380">
    <property type="entry name" value="Protein of unknown function DUF1810"/>
    <property type="match status" value="1"/>
</dbReference>
<feature type="binding site" evidence="1">
    <location>
        <position position="194"/>
    </location>
    <ligand>
        <name>Mg(2+)</name>
        <dbReference type="ChEBI" id="CHEBI:18420"/>
        <label>1</label>
    </ligand>
</feature>
<dbReference type="Pfam" id="PF08837">
    <property type="entry name" value="DUF1810"/>
    <property type="match status" value="1"/>
</dbReference>
<keyword evidence="1" id="KW-0460">Magnesium</keyword>
<dbReference type="Proteomes" id="UP000810252">
    <property type="component" value="Unassembled WGS sequence"/>
</dbReference>
<dbReference type="Pfam" id="PF03747">
    <property type="entry name" value="ADP_ribosyl_GH"/>
    <property type="match status" value="1"/>
</dbReference>
<evidence type="ECO:0000313" key="2">
    <source>
        <dbReference type="EMBL" id="MBO8448443.1"/>
    </source>
</evidence>
<dbReference type="InterPro" id="IPR036705">
    <property type="entry name" value="Ribosyl_crysJ1_sf"/>
</dbReference>
<dbReference type="SUPFAM" id="SSF140736">
    <property type="entry name" value="Rv1873-like"/>
    <property type="match status" value="1"/>
</dbReference>
<sequence length="420" mass="47074">MPAAKYEEYASRYNLRRFEAIQRNAYNSALKEIRSGEKQSHWMWSMFPQLRGLGHSCNSDYYGIADRDEAVMFLHHPVLGKNLLEITRAMLAIDRKSAEEILCGADALRFRSSMTLFNAACPDSIFAEALHRYCGGKEDERTLEMLEADSNERLAAGGIIGAIIGDIVGSVYEFNNCKSTNIALFTRDTTFTDDTVMTIAVADWLLSGVPLQRTMPVWGQEYPHRGYGGMFYEWLFINRDKRPYGSFGNGAGMRVSPCGYYADSLEEARELARQSAEVTHNHPEGIKGAQAVASAIFLARRHKSKDEIRAYIETSFGYNLHRTCDEIRPAYRFDVSCRGSCPEAIIAFMDSHDYESAIRLAISLGGDSDTIACMTGGIAAAYYGIPSWLVKYVVSEYLPRNMRDVIGDFDELCAEHKEGA</sequence>
<name>A0A9D9HFN8_9BACT</name>
<comment type="caution">
    <text evidence="2">The sequence shown here is derived from an EMBL/GenBank/DDBJ whole genome shotgun (WGS) entry which is preliminary data.</text>
</comment>
<dbReference type="AlphaFoldDB" id="A0A9D9HFN8"/>
<reference evidence="2" key="1">
    <citation type="submission" date="2020-10" db="EMBL/GenBank/DDBJ databases">
        <authorList>
            <person name="Gilroy R."/>
        </authorList>
    </citation>
    <scope>NUCLEOTIDE SEQUENCE</scope>
    <source>
        <strain evidence="2">20514</strain>
    </source>
</reference>
<feature type="binding site" evidence="1">
    <location>
        <position position="193"/>
    </location>
    <ligand>
        <name>Mg(2+)</name>
        <dbReference type="ChEBI" id="CHEBI:18420"/>
        <label>1</label>
    </ligand>
</feature>
<gene>
    <name evidence="2" type="ORF">IAC29_04140</name>
</gene>
<organism evidence="2 3">
    <name type="scientific">Candidatus Cryptobacteroides merdigallinarum</name>
    <dbReference type="NCBI Taxonomy" id="2840770"/>
    <lineage>
        <taxon>Bacteria</taxon>
        <taxon>Pseudomonadati</taxon>
        <taxon>Bacteroidota</taxon>
        <taxon>Bacteroidia</taxon>
        <taxon>Bacteroidales</taxon>
        <taxon>Candidatus Cryptobacteroides</taxon>
    </lineage>
</organism>
<dbReference type="InterPro" id="IPR036287">
    <property type="entry name" value="Rv1873-like_sf"/>
</dbReference>
<dbReference type="InterPro" id="IPR014937">
    <property type="entry name" value="DUF1810"/>
</dbReference>
<dbReference type="SUPFAM" id="SSF101478">
    <property type="entry name" value="ADP-ribosylglycohydrolase"/>
    <property type="match status" value="1"/>
</dbReference>